<dbReference type="Pfam" id="PF23562">
    <property type="entry name" value="AMP-binding_C_3"/>
    <property type="match status" value="1"/>
</dbReference>
<keyword evidence="5" id="KW-1185">Reference proteome</keyword>
<dbReference type="PANTHER" id="PTHR43272">
    <property type="entry name" value="LONG-CHAIN-FATTY-ACID--COA LIGASE"/>
    <property type="match status" value="1"/>
</dbReference>
<dbReference type="InterPro" id="IPR020845">
    <property type="entry name" value="AMP-binding_CS"/>
</dbReference>
<dbReference type="AlphaFoldDB" id="A0A545TRV9"/>
<dbReference type="OrthoDB" id="9803968at2"/>
<dbReference type="SUPFAM" id="SSF56801">
    <property type="entry name" value="Acetyl-CoA synthetase-like"/>
    <property type="match status" value="1"/>
</dbReference>
<name>A0A545TRV9_9PROT</name>
<evidence type="ECO:0000256" key="2">
    <source>
        <dbReference type="ARBA" id="ARBA00022840"/>
    </source>
</evidence>
<proteinExistence type="predicted"/>
<accession>A0A545TRV9</accession>
<evidence type="ECO:0000259" key="3">
    <source>
        <dbReference type="Pfam" id="PF00501"/>
    </source>
</evidence>
<feature type="domain" description="AMP-dependent synthetase/ligase" evidence="3">
    <location>
        <begin position="17"/>
        <end position="433"/>
    </location>
</feature>
<reference evidence="4 5" key="1">
    <citation type="submission" date="2019-06" db="EMBL/GenBank/DDBJ databases">
        <title>Whole genome sequence for Rhodospirillaceae sp. R148.</title>
        <authorList>
            <person name="Wang G."/>
        </authorList>
    </citation>
    <scope>NUCLEOTIDE SEQUENCE [LARGE SCALE GENOMIC DNA]</scope>
    <source>
        <strain evidence="4 5">R148</strain>
    </source>
</reference>
<dbReference type="GO" id="GO:0005524">
    <property type="term" value="F:ATP binding"/>
    <property type="evidence" value="ECO:0007669"/>
    <property type="project" value="UniProtKB-KW"/>
</dbReference>
<dbReference type="InterPro" id="IPR042099">
    <property type="entry name" value="ANL_N_sf"/>
</dbReference>
<keyword evidence="1" id="KW-0547">Nucleotide-binding</keyword>
<protein>
    <submittedName>
        <fullName evidence="4">Long-chain fatty acid--CoA ligase</fullName>
    </submittedName>
</protein>
<dbReference type="Gene3D" id="3.40.50.12780">
    <property type="entry name" value="N-terminal domain of ligase-like"/>
    <property type="match status" value="1"/>
</dbReference>
<keyword evidence="2" id="KW-0067">ATP-binding</keyword>
<evidence type="ECO:0000313" key="5">
    <source>
        <dbReference type="Proteomes" id="UP000315252"/>
    </source>
</evidence>
<organism evidence="4 5">
    <name type="scientific">Denitrobaculum tricleocarpae</name>
    <dbReference type="NCBI Taxonomy" id="2591009"/>
    <lineage>
        <taxon>Bacteria</taxon>
        <taxon>Pseudomonadati</taxon>
        <taxon>Pseudomonadota</taxon>
        <taxon>Alphaproteobacteria</taxon>
        <taxon>Rhodospirillales</taxon>
        <taxon>Rhodospirillaceae</taxon>
        <taxon>Denitrobaculum</taxon>
    </lineage>
</organism>
<dbReference type="InterPro" id="IPR000873">
    <property type="entry name" value="AMP-dep_synth/lig_dom"/>
</dbReference>
<evidence type="ECO:0000313" key="4">
    <source>
        <dbReference type="EMBL" id="TQV79955.1"/>
    </source>
</evidence>
<dbReference type="GO" id="GO:0004467">
    <property type="term" value="F:long-chain fatty acid-CoA ligase activity"/>
    <property type="evidence" value="ECO:0007669"/>
    <property type="project" value="TreeGrafter"/>
</dbReference>
<dbReference type="Proteomes" id="UP000315252">
    <property type="component" value="Unassembled WGS sequence"/>
</dbReference>
<dbReference type="PROSITE" id="PS00455">
    <property type="entry name" value="AMP_BINDING"/>
    <property type="match status" value="1"/>
</dbReference>
<sequence length="653" mass="72680">MNANATTLDTFPKLLLEHARVRGDRPSIREKQFGIWQAWTWAEVAEEIKALACGFAAMGLKRGDKIAIVGDNRPRLYWTMTAAQAIGAVPVPVYQDSVAEEMSYVIEHAEVRFAMVEDQEQVDKLIEIRENCPRLERIIYDDKRGLRDYTQDFLSSFEEVQEQGRAYAAAHPDFYDGEIAGSAGSDTAIMLYTSGTTGRPKGVVLSFDNVLQTAKNSAELEGLTADEEVLAYLPMAWVGDNIFSFGQSYAAGFCVSCPESGDTVMHDLRELGPSYFFAPPRIFENILTSVLIRMEDASSLKRKMFHYFMAVAKRCGIAILNGEQVSFGDRLLYALGNVLIYGPLKNVLGFSRIRLAYTAGEAIGPDIFDFYRALGINLKQLYGSTEASVFITIQPDGEIKADTVGKPAPGVEIKIEDSGEVMFRGPGVFVEYYKNAEATAETKTPDGWVHTGDAGFFNDDGHLKIIDRAKDVGRLNSGDLFAPKYIENKLKFFPDIKEVVAYGHERDFCTAFINIDLTAVGNWAERNNIAYGSYQELAANPEVSKTITAHVEQVNRDLSEDPNLSGAQIRRFLILHKELDADDGELTRTQKVRRSFIAERYKPLVDALYDGSKTARIETEVTFEDGRKGVIKANLQVFDAQTFDAPELLKQAS</sequence>
<dbReference type="EMBL" id="VHSH01000004">
    <property type="protein sequence ID" value="TQV79955.1"/>
    <property type="molecule type" value="Genomic_DNA"/>
</dbReference>
<dbReference type="PANTHER" id="PTHR43272:SF33">
    <property type="entry name" value="AMP-BINDING DOMAIN-CONTAINING PROTEIN-RELATED"/>
    <property type="match status" value="1"/>
</dbReference>
<dbReference type="GO" id="GO:0016020">
    <property type="term" value="C:membrane"/>
    <property type="evidence" value="ECO:0007669"/>
    <property type="project" value="TreeGrafter"/>
</dbReference>
<evidence type="ECO:0000256" key="1">
    <source>
        <dbReference type="ARBA" id="ARBA00022741"/>
    </source>
</evidence>
<comment type="caution">
    <text evidence="4">The sequence shown here is derived from an EMBL/GenBank/DDBJ whole genome shotgun (WGS) entry which is preliminary data.</text>
</comment>
<keyword evidence="4" id="KW-0436">Ligase</keyword>
<dbReference type="Pfam" id="PF00501">
    <property type="entry name" value="AMP-binding"/>
    <property type="match status" value="1"/>
</dbReference>
<gene>
    <name evidence="4" type="ORF">FKG95_13105</name>
</gene>